<comment type="catalytic activity">
    <reaction evidence="1">
        <text>ATP + protein L-histidine = ADP + protein N-phospho-L-histidine.</text>
        <dbReference type="EC" id="2.7.13.3"/>
    </reaction>
</comment>
<dbReference type="PROSITE" id="PS50112">
    <property type="entry name" value="PAS"/>
    <property type="match status" value="1"/>
</dbReference>
<dbReference type="PANTHER" id="PTHR43304:SF1">
    <property type="entry name" value="PAC DOMAIN-CONTAINING PROTEIN"/>
    <property type="match status" value="1"/>
</dbReference>
<dbReference type="InterPro" id="IPR003594">
    <property type="entry name" value="HATPase_dom"/>
</dbReference>
<dbReference type="InterPro" id="IPR003661">
    <property type="entry name" value="HisK_dim/P_dom"/>
</dbReference>
<dbReference type="GO" id="GO:0006355">
    <property type="term" value="P:regulation of DNA-templated transcription"/>
    <property type="evidence" value="ECO:0007669"/>
    <property type="project" value="InterPro"/>
</dbReference>
<evidence type="ECO:0000256" key="4">
    <source>
        <dbReference type="ARBA" id="ARBA00022475"/>
    </source>
</evidence>
<dbReference type="Proteomes" id="UP000249177">
    <property type="component" value="Unassembled WGS sequence"/>
</dbReference>
<reference evidence="16 17" key="1">
    <citation type="submission" date="2018-06" db="EMBL/GenBank/DDBJ databases">
        <title>Flavobacterium sp IMCC34762, genome.</title>
        <authorList>
            <person name="Joung Y."/>
            <person name="Cho J."/>
            <person name="Song J."/>
        </authorList>
    </citation>
    <scope>NUCLEOTIDE SEQUENCE [LARGE SCALE GENOMIC DNA]</scope>
    <source>
        <strain evidence="16 17">IMCC34762</strain>
    </source>
</reference>
<feature type="transmembrane region" description="Helical" evidence="12">
    <location>
        <begin position="102"/>
        <end position="125"/>
    </location>
</feature>
<dbReference type="SUPFAM" id="SSF47384">
    <property type="entry name" value="Homodimeric domain of signal transducing histidine kinase"/>
    <property type="match status" value="1"/>
</dbReference>
<sequence length="803" mass="91118">MKSINSLTSLYTKPSILRSTPIAVLVVATLYILLSKTSFLITINSGTVSPIFFAAGFAFASVLILGHKALIGIWIGSLYSNIFLNIDIANLDKTHFLNHLPLGFFISIGTVVASITGTIIVTSLCQKEHPLKNGQNVLALLILGPIVYSTITSLIGVISLRLYGSISVEQFWYTYKTWWLGDAIGIILITPLMLSWFLKDSFDKNNFNFLELTLYGLATILLCFGVFFQYHDLKYLILPLLFWSAYRFEIQITTLIIIIISLFAIITTVQGIGPFNEEYVNDSILFLDLFLSVITICSLFLAGIIAERKKAEDSIKKSEKNLRENQTLLESTLESPKDISIYSIGLNYEYLSFNNLHRHNMKIMNGIDIILGMKLQDCLINKEELDEAVTVLNKVFLGESITTIRNFDVNNSYWELRTSPIVNQNNEIIGATVISTNITDKIKAEEALIKSEEKYRNIFENIPDVIIQTNPNGIFWNISPSIKDITGYTPEELIGRPTKVLQTDDEEPDAAIKLINKQFILNNYEKLIKTKSGAIKHISLSGKMIFDNNGNKHHIDAIVQDITQRKEHEKEIANQNQKLQIQNKELEQFAYITSHDLQEPLLTLKYFSELIKADFPKNTNENINQYLDFILESSNRMQKLVKGLLDYSRIGSQIELTKVDCKEIVNEAISTLSDIIQKTETQITFDDLPQVQGCYVELIQLFQNLIENAIKFRKKEIHLTINITAKQVGNNWQFALEDNGIGIEEQNKEKVFIIFKRLNNRDEYPGIGIGLAICKKIVALHRGSIWVESIFGQGTIVYFTIPK</sequence>
<evidence type="ECO:0000259" key="15">
    <source>
        <dbReference type="PROSITE" id="PS50113"/>
    </source>
</evidence>
<feature type="transmembrane region" description="Helical" evidence="12">
    <location>
        <begin position="284"/>
        <end position="306"/>
    </location>
</feature>
<dbReference type="InterPro" id="IPR001610">
    <property type="entry name" value="PAC"/>
</dbReference>
<dbReference type="PANTHER" id="PTHR43304">
    <property type="entry name" value="PHYTOCHROME-LIKE PROTEIN CPH1"/>
    <property type="match status" value="1"/>
</dbReference>
<dbReference type="PROSITE" id="PS50109">
    <property type="entry name" value="HIS_KIN"/>
    <property type="match status" value="1"/>
</dbReference>
<keyword evidence="7 12" id="KW-0812">Transmembrane</keyword>
<dbReference type="RefSeq" id="WP_111411175.1">
    <property type="nucleotide sequence ID" value="NZ_QKXH01000011.1"/>
</dbReference>
<evidence type="ECO:0000256" key="6">
    <source>
        <dbReference type="ARBA" id="ARBA00022679"/>
    </source>
</evidence>
<comment type="subcellular location">
    <subcellularLocation>
        <location evidence="2">Cell membrane</location>
        <topology evidence="2">Multi-pass membrane protein</topology>
    </subcellularLocation>
</comment>
<feature type="domain" description="PAS" evidence="14">
    <location>
        <begin position="451"/>
        <end position="507"/>
    </location>
</feature>
<gene>
    <name evidence="16" type="ORF">DOS84_16355</name>
</gene>
<dbReference type="Pfam" id="PF02518">
    <property type="entry name" value="HATPase_c"/>
    <property type="match status" value="1"/>
</dbReference>
<dbReference type="InterPro" id="IPR004358">
    <property type="entry name" value="Sig_transdc_His_kin-like_C"/>
</dbReference>
<evidence type="ECO:0000259" key="14">
    <source>
        <dbReference type="PROSITE" id="PS50112"/>
    </source>
</evidence>
<dbReference type="SMART" id="SM00086">
    <property type="entry name" value="PAC"/>
    <property type="match status" value="1"/>
</dbReference>
<keyword evidence="5" id="KW-0597">Phosphoprotein</keyword>
<dbReference type="OrthoDB" id="9781208at2"/>
<dbReference type="SMART" id="SM00387">
    <property type="entry name" value="HATPase_c"/>
    <property type="match status" value="1"/>
</dbReference>
<dbReference type="InterPro" id="IPR035965">
    <property type="entry name" value="PAS-like_dom_sf"/>
</dbReference>
<dbReference type="FunFam" id="3.30.565.10:FF:000006">
    <property type="entry name" value="Sensor histidine kinase WalK"/>
    <property type="match status" value="1"/>
</dbReference>
<keyword evidence="4" id="KW-1003">Cell membrane</keyword>
<dbReference type="NCBIfam" id="TIGR00229">
    <property type="entry name" value="sensory_box"/>
    <property type="match status" value="1"/>
</dbReference>
<dbReference type="AlphaFoldDB" id="A0A2W7TQP1"/>
<evidence type="ECO:0000256" key="2">
    <source>
        <dbReference type="ARBA" id="ARBA00004651"/>
    </source>
</evidence>
<dbReference type="InterPro" id="IPR036890">
    <property type="entry name" value="HATPase_C_sf"/>
</dbReference>
<protein>
    <recommendedName>
        <fullName evidence="3">histidine kinase</fullName>
        <ecNumber evidence="3">2.7.13.3</ecNumber>
    </recommendedName>
</protein>
<feature type="transmembrane region" description="Helical" evidence="12">
    <location>
        <begin position="137"/>
        <end position="158"/>
    </location>
</feature>
<dbReference type="Gene3D" id="3.30.450.20">
    <property type="entry name" value="PAS domain"/>
    <property type="match status" value="2"/>
</dbReference>
<comment type="caution">
    <text evidence="16">The sequence shown here is derived from an EMBL/GenBank/DDBJ whole genome shotgun (WGS) entry which is preliminary data.</text>
</comment>
<dbReference type="EMBL" id="QKXH01000011">
    <property type="protein sequence ID" value="PZX92378.1"/>
    <property type="molecule type" value="Genomic_DNA"/>
</dbReference>
<keyword evidence="11" id="KW-0175">Coiled coil</keyword>
<feature type="transmembrane region" description="Helical" evidence="12">
    <location>
        <begin position="178"/>
        <end position="197"/>
    </location>
</feature>
<dbReference type="InterPro" id="IPR036097">
    <property type="entry name" value="HisK_dim/P_sf"/>
</dbReference>
<evidence type="ECO:0000256" key="7">
    <source>
        <dbReference type="ARBA" id="ARBA00022692"/>
    </source>
</evidence>
<dbReference type="PROSITE" id="PS50113">
    <property type="entry name" value="PAC"/>
    <property type="match status" value="1"/>
</dbReference>
<feature type="domain" description="PAC" evidence="15">
    <location>
        <begin position="522"/>
        <end position="574"/>
    </location>
</feature>
<keyword evidence="17" id="KW-1185">Reference proteome</keyword>
<dbReference type="InterPro" id="IPR000014">
    <property type="entry name" value="PAS"/>
</dbReference>
<dbReference type="CDD" id="cd00082">
    <property type="entry name" value="HisKA"/>
    <property type="match status" value="1"/>
</dbReference>
<name>A0A2W7TQP1_9FLAO</name>
<keyword evidence="9 12" id="KW-1133">Transmembrane helix</keyword>
<dbReference type="InterPro" id="IPR007895">
    <property type="entry name" value="MASE1"/>
</dbReference>
<dbReference type="SUPFAM" id="SSF55874">
    <property type="entry name" value="ATPase domain of HSP90 chaperone/DNA topoisomerase II/histidine kinase"/>
    <property type="match status" value="1"/>
</dbReference>
<evidence type="ECO:0000256" key="5">
    <source>
        <dbReference type="ARBA" id="ARBA00022553"/>
    </source>
</evidence>
<feature type="transmembrane region" description="Helical" evidence="12">
    <location>
        <begin position="20"/>
        <end position="39"/>
    </location>
</feature>
<feature type="transmembrane region" description="Helical" evidence="12">
    <location>
        <begin position="250"/>
        <end position="272"/>
    </location>
</feature>
<dbReference type="Gene3D" id="1.10.287.130">
    <property type="match status" value="1"/>
</dbReference>
<accession>A0A2W7TQP1</accession>
<feature type="coiled-coil region" evidence="11">
    <location>
        <begin position="301"/>
        <end position="328"/>
    </location>
</feature>
<keyword evidence="6" id="KW-0808">Transferase</keyword>
<dbReference type="CDD" id="cd00130">
    <property type="entry name" value="PAS"/>
    <property type="match status" value="1"/>
</dbReference>
<evidence type="ECO:0000256" key="8">
    <source>
        <dbReference type="ARBA" id="ARBA00022777"/>
    </source>
</evidence>
<evidence type="ECO:0000256" key="1">
    <source>
        <dbReference type="ARBA" id="ARBA00000085"/>
    </source>
</evidence>
<keyword evidence="8" id="KW-0418">Kinase</keyword>
<dbReference type="InterPro" id="IPR000700">
    <property type="entry name" value="PAS-assoc_C"/>
</dbReference>
<dbReference type="SMART" id="SM00388">
    <property type="entry name" value="HisKA"/>
    <property type="match status" value="1"/>
</dbReference>
<feature type="domain" description="Histidine kinase" evidence="13">
    <location>
        <begin position="592"/>
        <end position="803"/>
    </location>
</feature>
<evidence type="ECO:0000256" key="11">
    <source>
        <dbReference type="SAM" id="Coils"/>
    </source>
</evidence>
<dbReference type="InterPro" id="IPR052162">
    <property type="entry name" value="Sensor_kinase/Photoreceptor"/>
</dbReference>
<dbReference type="InterPro" id="IPR005467">
    <property type="entry name" value="His_kinase_dom"/>
</dbReference>
<feature type="transmembrane region" description="Helical" evidence="12">
    <location>
        <begin position="209"/>
        <end position="230"/>
    </location>
</feature>
<dbReference type="InterPro" id="IPR013767">
    <property type="entry name" value="PAS_fold"/>
</dbReference>
<dbReference type="SUPFAM" id="SSF55785">
    <property type="entry name" value="PYP-like sensor domain (PAS domain)"/>
    <property type="match status" value="1"/>
</dbReference>
<evidence type="ECO:0000313" key="17">
    <source>
        <dbReference type="Proteomes" id="UP000249177"/>
    </source>
</evidence>
<dbReference type="Pfam" id="PF05231">
    <property type="entry name" value="MASE1"/>
    <property type="match status" value="1"/>
</dbReference>
<dbReference type="EC" id="2.7.13.3" evidence="3"/>
<dbReference type="SMART" id="SM00091">
    <property type="entry name" value="PAS"/>
    <property type="match status" value="1"/>
</dbReference>
<proteinExistence type="predicted"/>
<dbReference type="Pfam" id="PF00989">
    <property type="entry name" value="PAS"/>
    <property type="match status" value="1"/>
</dbReference>
<evidence type="ECO:0000313" key="16">
    <source>
        <dbReference type="EMBL" id="PZX92378.1"/>
    </source>
</evidence>
<organism evidence="16 17">
    <name type="scientific">Flavobacterium aquariorum</name>
    <dbReference type="NCBI Taxonomy" id="2217670"/>
    <lineage>
        <taxon>Bacteria</taxon>
        <taxon>Pseudomonadati</taxon>
        <taxon>Bacteroidota</taxon>
        <taxon>Flavobacteriia</taxon>
        <taxon>Flavobacteriales</taxon>
        <taxon>Flavobacteriaceae</taxon>
        <taxon>Flavobacterium</taxon>
    </lineage>
</organism>
<dbReference type="GO" id="GO:0005886">
    <property type="term" value="C:plasma membrane"/>
    <property type="evidence" value="ECO:0007669"/>
    <property type="project" value="UniProtKB-SubCell"/>
</dbReference>
<dbReference type="PRINTS" id="PR00344">
    <property type="entry name" value="BCTRLSENSOR"/>
</dbReference>
<keyword evidence="10 12" id="KW-0472">Membrane</keyword>
<evidence type="ECO:0000256" key="3">
    <source>
        <dbReference type="ARBA" id="ARBA00012438"/>
    </source>
</evidence>
<evidence type="ECO:0000259" key="13">
    <source>
        <dbReference type="PROSITE" id="PS50109"/>
    </source>
</evidence>
<evidence type="ECO:0000256" key="10">
    <source>
        <dbReference type="ARBA" id="ARBA00023136"/>
    </source>
</evidence>
<dbReference type="Gene3D" id="3.30.565.10">
    <property type="entry name" value="Histidine kinase-like ATPase, C-terminal domain"/>
    <property type="match status" value="1"/>
</dbReference>
<dbReference type="Pfam" id="PF00512">
    <property type="entry name" value="HisKA"/>
    <property type="match status" value="1"/>
</dbReference>
<evidence type="ECO:0000256" key="9">
    <source>
        <dbReference type="ARBA" id="ARBA00022989"/>
    </source>
</evidence>
<dbReference type="GO" id="GO:0000155">
    <property type="term" value="F:phosphorelay sensor kinase activity"/>
    <property type="evidence" value="ECO:0007669"/>
    <property type="project" value="InterPro"/>
</dbReference>
<feature type="transmembrane region" description="Helical" evidence="12">
    <location>
        <begin position="51"/>
        <end position="75"/>
    </location>
</feature>
<evidence type="ECO:0000256" key="12">
    <source>
        <dbReference type="SAM" id="Phobius"/>
    </source>
</evidence>